<reference evidence="2 3" key="1">
    <citation type="submission" date="2019-02" db="EMBL/GenBank/DDBJ databases">
        <title>Deep-cultivation of Planctomycetes and their phenomic and genomic characterization uncovers novel biology.</title>
        <authorList>
            <person name="Wiegand S."/>
            <person name="Jogler M."/>
            <person name="Boedeker C."/>
            <person name="Pinto D."/>
            <person name="Vollmers J."/>
            <person name="Rivas-Marin E."/>
            <person name="Kohn T."/>
            <person name="Peeters S.H."/>
            <person name="Heuer A."/>
            <person name="Rast P."/>
            <person name="Oberbeckmann S."/>
            <person name="Bunk B."/>
            <person name="Jeske O."/>
            <person name="Meyerdierks A."/>
            <person name="Storesund J.E."/>
            <person name="Kallscheuer N."/>
            <person name="Luecker S."/>
            <person name="Lage O.M."/>
            <person name="Pohl T."/>
            <person name="Merkel B.J."/>
            <person name="Hornburger P."/>
            <person name="Mueller R.-W."/>
            <person name="Bruemmer F."/>
            <person name="Labrenz M."/>
            <person name="Spormann A.M."/>
            <person name="Op den Camp H."/>
            <person name="Overmann J."/>
            <person name="Amann R."/>
            <person name="Jetten M.S.M."/>
            <person name="Mascher T."/>
            <person name="Medema M.H."/>
            <person name="Devos D.P."/>
            <person name="Kaster A.-K."/>
            <person name="Ovreas L."/>
            <person name="Rohde M."/>
            <person name="Galperin M.Y."/>
            <person name="Jogler C."/>
        </authorList>
    </citation>
    <scope>NUCLEOTIDE SEQUENCE [LARGE SCALE GENOMIC DNA]</scope>
    <source>
        <strain evidence="2 3">Pla133</strain>
    </source>
</reference>
<dbReference type="RefSeq" id="WP_145064927.1">
    <property type="nucleotide sequence ID" value="NZ_CP036287.1"/>
</dbReference>
<keyword evidence="3" id="KW-1185">Reference proteome</keyword>
<name>A0A518BJC7_9BACT</name>
<sequence>MLIVMLAAALAQGPDAAGVAPIRAAQPNRSAKSVQFAPPVRLQAAGAVIRTEAPGYAAPALHDLDGDGHADLVVGQFKGGKMMVYPGLGQGRFGAGDWLRAAGDVVEVPGVW</sequence>
<evidence type="ECO:0000313" key="3">
    <source>
        <dbReference type="Proteomes" id="UP000316921"/>
    </source>
</evidence>
<accession>A0A518BJC7</accession>
<gene>
    <name evidence="2" type="ORF">Pla133_21580</name>
</gene>
<organism evidence="2 3">
    <name type="scientific">Engelhardtia mirabilis</name>
    <dbReference type="NCBI Taxonomy" id="2528011"/>
    <lineage>
        <taxon>Bacteria</taxon>
        <taxon>Pseudomonadati</taxon>
        <taxon>Planctomycetota</taxon>
        <taxon>Planctomycetia</taxon>
        <taxon>Planctomycetia incertae sedis</taxon>
        <taxon>Engelhardtia</taxon>
    </lineage>
</organism>
<evidence type="ECO:0000256" key="1">
    <source>
        <dbReference type="ARBA" id="ARBA00022729"/>
    </source>
</evidence>
<protein>
    <recommendedName>
        <fullName evidence="4">FG-GAP repeat protein</fullName>
    </recommendedName>
</protein>
<dbReference type="Pfam" id="PF01839">
    <property type="entry name" value="FG-GAP"/>
    <property type="match status" value="1"/>
</dbReference>
<keyword evidence="1" id="KW-0732">Signal</keyword>
<dbReference type="AlphaFoldDB" id="A0A518BJC7"/>
<dbReference type="InterPro" id="IPR013517">
    <property type="entry name" value="FG-GAP"/>
</dbReference>
<dbReference type="SUPFAM" id="SSF69318">
    <property type="entry name" value="Integrin alpha N-terminal domain"/>
    <property type="match status" value="1"/>
</dbReference>
<evidence type="ECO:0000313" key="2">
    <source>
        <dbReference type="EMBL" id="QDU67080.1"/>
    </source>
</evidence>
<dbReference type="KEGG" id="pbap:Pla133_21580"/>
<proteinExistence type="predicted"/>
<evidence type="ECO:0008006" key="4">
    <source>
        <dbReference type="Google" id="ProtNLM"/>
    </source>
</evidence>
<dbReference type="InterPro" id="IPR028994">
    <property type="entry name" value="Integrin_alpha_N"/>
</dbReference>
<dbReference type="Proteomes" id="UP000316921">
    <property type="component" value="Chromosome"/>
</dbReference>
<dbReference type="EMBL" id="CP036287">
    <property type="protein sequence ID" value="QDU67080.1"/>
    <property type="molecule type" value="Genomic_DNA"/>
</dbReference>